<organism evidence="1 2">
    <name type="scientific">Ornatilinea apprima</name>
    <dbReference type="NCBI Taxonomy" id="1134406"/>
    <lineage>
        <taxon>Bacteria</taxon>
        <taxon>Bacillati</taxon>
        <taxon>Chloroflexota</taxon>
        <taxon>Anaerolineae</taxon>
        <taxon>Anaerolineales</taxon>
        <taxon>Anaerolineaceae</taxon>
        <taxon>Ornatilinea</taxon>
    </lineage>
</organism>
<name>A0A0N8GP69_9CHLR</name>
<sequence>MRLGDVFKAGQDDELYQVLGVDIFGRVLARRFELEHGEVGAQVEFEPGPGCRVLFNAYDSVEIERGCEVCEMTYQVEFSERGDWSGELWFEAVSLQGDGSQTALMTSPRAAFTRGNNWPNPEIPDNHKVHQQLCQMLEAAGWQLILERRSWWWKCRFKRPCGEGR</sequence>
<proteinExistence type="predicted"/>
<protein>
    <submittedName>
        <fullName evidence="1">Uncharacterized protein</fullName>
    </submittedName>
</protein>
<comment type="caution">
    <text evidence="1">The sequence shown here is derived from an EMBL/GenBank/DDBJ whole genome shotgun (WGS) entry which is preliminary data.</text>
</comment>
<dbReference type="STRING" id="1134406.ADN00_01990"/>
<evidence type="ECO:0000313" key="2">
    <source>
        <dbReference type="Proteomes" id="UP000050417"/>
    </source>
</evidence>
<keyword evidence="2" id="KW-1185">Reference proteome</keyword>
<gene>
    <name evidence="1" type="ORF">ADN00_01990</name>
</gene>
<evidence type="ECO:0000313" key="1">
    <source>
        <dbReference type="EMBL" id="KPL80066.1"/>
    </source>
</evidence>
<accession>A0A0N8GP69</accession>
<reference evidence="1 2" key="1">
    <citation type="submission" date="2015-07" db="EMBL/GenBank/DDBJ databases">
        <title>Genome sequence of Ornatilinea apprima DSM 23815.</title>
        <authorList>
            <person name="Hemp J."/>
            <person name="Ward L.M."/>
            <person name="Pace L.A."/>
            <person name="Fischer W.W."/>
        </authorList>
    </citation>
    <scope>NUCLEOTIDE SEQUENCE [LARGE SCALE GENOMIC DNA]</scope>
    <source>
        <strain evidence="1 2">P3M-1</strain>
    </source>
</reference>
<dbReference type="AlphaFoldDB" id="A0A0N8GP69"/>
<dbReference type="RefSeq" id="WP_075061289.1">
    <property type="nucleotide sequence ID" value="NZ_LGCL01000007.1"/>
</dbReference>
<dbReference type="Proteomes" id="UP000050417">
    <property type="component" value="Unassembled WGS sequence"/>
</dbReference>
<dbReference type="EMBL" id="LGCL01000007">
    <property type="protein sequence ID" value="KPL80066.1"/>
    <property type="molecule type" value="Genomic_DNA"/>
</dbReference>